<evidence type="ECO:0000313" key="2">
    <source>
        <dbReference type="EMBL" id="MXV63608.1"/>
    </source>
</evidence>
<protein>
    <recommendedName>
        <fullName evidence="4">Small CPxCG-related zinc finger protein</fullName>
    </recommendedName>
</protein>
<evidence type="ECO:0008006" key="4">
    <source>
        <dbReference type="Google" id="ProtNLM"/>
    </source>
</evidence>
<accession>A0A6B0VQ29</accession>
<dbReference type="Proteomes" id="UP000434101">
    <property type="component" value="Unassembled WGS sequence"/>
</dbReference>
<sequence length="91" mass="9898">MNDDIPMSERGVKAAETETEADPINWRRDGAEITLYDEANADAWISLTFEAGVPPEHRLYMICDDCGAVLAQRTAPGHGTVCGDCGATFEH</sequence>
<evidence type="ECO:0000256" key="1">
    <source>
        <dbReference type="SAM" id="MobiDB-lite"/>
    </source>
</evidence>
<comment type="caution">
    <text evidence="2">The sequence shown here is derived from an EMBL/GenBank/DDBJ whole genome shotgun (WGS) entry which is preliminary data.</text>
</comment>
<dbReference type="OrthoDB" id="165376at2157"/>
<proteinExistence type="predicted"/>
<name>A0A6B0VQ29_9EURY</name>
<feature type="region of interest" description="Disordered" evidence="1">
    <location>
        <begin position="1"/>
        <end position="23"/>
    </location>
</feature>
<reference evidence="2 3" key="1">
    <citation type="submission" date="2020-01" db="EMBL/GenBank/DDBJ databases">
        <title>Natronorubrum sp. JWXQ-INN 674 isolated from Inner Mongolia Autonomous Region of China.</title>
        <authorList>
            <person name="Xue Q."/>
        </authorList>
    </citation>
    <scope>NUCLEOTIDE SEQUENCE [LARGE SCALE GENOMIC DNA]</scope>
    <source>
        <strain evidence="2 3">JWXQ-INN-674</strain>
    </source>
</reference>
<dbReference type="RefSeq" id="WP_160066415.1">
    <property type="nucleotide sequence ID" value="NZ_WUYX01000053.1"/>
</dbReference>
<gene>
    <name evidence="2" type="ORF">GS429_16390</name>
</gene>
<dbReference type="AlphaFoldDB" id="A0A6B0VQ29"/>
<evidence type="ECO:0000313" key="3">
    <source>
        <dbReference type="Proteomes" id="UP000434101"/>
    </source>
</evidence>
<organism evidence="2 3">
    <name type="scientific">Natronorubrum halalkaliphilum</name>
    <dbReference type="NCBI Taxonomy" id="2691917"/>
    <lineage>
        <taxon>Archaea</taxon>
        <taxon>Methanobacteriati</taxon>
        <taxon>Methanobacteriota</taxon>
        <taxon>Stenosarchaea group</taxon>
        <taxon>Halobacteria</taxon>
        <taxon>Halobacteriales</taxon>
        <taxon>Natrialbaceae</taxon>
        <taxon>Natronorubrum</taxon>
    </lineage>
</organism>
<dbReference type="EMBL" id="WUYX01000053">
    <property type="protein sequence ID" value="MXV63608.1"/>
    <property type="molecule type" value="Genomic_DNA"/>
</dbReference>
<keyword evidence="3" id="KW-1185">Reference proteome</keyword>